<dbReference type="Proteomes" id="UP001165962">
    <property type="component" value="Unassembled WGS sequence"/>
</dbReference>
<organism evidence="2 3">
    <name type="scientific">Paenibacillus agricola</name>
    <dbReference type="NCBI Taxonomy" id="2716264"/>
    <lineage>
        <taxon>Bacteria</taxon>
        <taxon>Bacillati</taxon>
        <taxon>Bacillota</taxon>
        <taxon>Bacilli</taxon>
        <taxon>Bacillales</taxon>
        <taxon>Paenibacillaceae</taxon>
        <taxon>Paenibacillus</taxon>
    </lineage>
</organism>
<keyword evidence="3" id="KW-1185">Reference proteome</keyword>
<gene>
    <name evidence="2" type="ORF">G9U52_31670</name>
</gene>
<dbReference type="InterPro" id="IPR002559">
    <property type="entry name" value="Transposase_11"/>
</dbReference>
<evidence type="ECO:0000259" key="1">
    <source>
        <dbReference type="Pfam" id="PF01609"/>
    </source>
</evidence>
<comment type="caution">
    <text evidence="2">The sequence shown here is derived from an EMBL/GenBank/DDBJ whole genome shotgun (WGS) entry which is preliminary data.</text>
</comment>
<dbReference type="Pfam" id="PF01609">
    <property type="entry name" value="DDE_Tnp_1"/>
    <property type="match status" value="1"/>
</dbReference>
<dbReference type="RefSeq" id="WP_166155212.1">
    <property type="nucleotide sequence ID" value="NZ_JAAOIW010000018.1"/>
</dbReference>
<accession>A0ABX0JD07</accession>
<reference evidence="2" key="1">
    <citation type="submission" date="2020-03" db="EMBL/GenBank/DDBJ databases">
        <title>Draft sequencing of Paenibacilllus sp. S3N08.</title>
        <authorList>
            <person name="Kim D.-U."/>
        </authorList>
    </citation>
    <scope>NUCLEOTIDE SEQUENCE</scope>
    <source>
        <strain evidence="2">S3N08</strain>
    </source>
</reference>
<protein>
    <submittedName>
        <fullName evidence="2">Transposase</fullName>
    </submittedName>
</protein>
<evidence type="ECO:0000313" key="2">
    <source>
        <dbReference type="EMBL" id="NHN34355.1"/>
    </source>
</evidence>
<dbReference type="SUPFAM" id="SSF53098">
    <property type="entry name" value="Ribonuclease H-like"/>
    <property type="match status" value="1"/>
</dbReference>
<evidence type="ECO:0000313" key="3">
    <source>
        <dbReference type="Proteomes" id="UP001165962"/>
    </source>
</evidence>
<proteinExistence type="predicted"/>
<feature type="domain" description="Transposase IS4-like" evidence="1">
    <location>
        <begin position="18"/>
        <end position="98"/>
    </location>
</feature>
<name>A0ABX0JD07_9BACL</name>
<dbReference type="EMBL" id="JAAOIW010000018">
    <property type="protein sequence ID" value="NHN34355.1"/>
    <property type="molecule type" value="Genomic_DNA"/>
</dbReference>
<sequence length="102" mass="11628">MAQIGLCLQTYKWAGFRKTKTGVKLHFRLAYIDDEAGIPEKVILTPAMKNDRSQLDALVDEVGLTYVFDRGYLDYARFDDYCDSGIFFVTRTKKNAVVRPPA</sequence>
<dbReference type="InterPro" id="IPR012337">
    <property type="entry name" value="RNaseH-like_sf"/>
</dbReference>